<dbReference type="OrthoDB" id="5307922at2759"/>
<dbReference type="SUPFAM" id="SSF63829">
    <property type="entry name" value="Calcium-dependent phosphotriesterase"/>
    <property type="match status" value="1"/>
</dbReference>
<dbReference type="EMBL" id="LHQQ01000034">
    <property type="protein sequence ID" value="KOS46032.1"/>
    <property type="molecule type" value="Genomic_DNA"/>
</dbReference>
<evidence type="ECO:0000313" key="1">
    <source>
        <dbReference type="EMBL" id="KOS46032.1"/>
    </source>
</evidence>
<dbReference type="AlphaFoldDB" id="A0A0M9WID9"/>
<reference evidence="1 2" key="1">
    <citation type="submission" date="2015-08" db="EMBL/GenBank/DDBJ databases">
        <title>Genome sequencing of Penicillium nordicum.</title>
        <authorList>
            <person name="Nguyen H.D."/>
            <person name="Seifert K.A."/>
        </authorList>
    </citation>
    <scope>NUCLEOTIDE SEQUENCE [LARGE SCALE GENOMIC DNA]</scope>
    <source>
        <strain evidence="1 2">DAOMC 185683</strain>
    </source>
</reference>
<proteinExistence type="predicted"/>
<gene>
    <name evidence="1" type="ORF">ACN38_g3027</name>
</gene>
<keyword evidence="2" id="KW-1185">Reference proteome</keyword>
<dbReference type="Gene3D" id="2.120.10.30">
    <property type="entry name" value="TolB, C-terminal domain"/>
    <property type="match status" value="1"/>
</dbReference>
<sequence>MAPTTKTVLIALVAIALGLYKVYIHEAVALFFPGVGRIIQPLEDFPEYQCRRMRHPLLESCEDVWLDPSGRKLYAACANPLARVAWCPATKSYDIQKRAAGGGGIDHITVLDVDEPGADGLHGVRALKFRDSEGNIQELDMHGFDARVIDKGRRLRFWLINHRPPLNVSTGELLLDATKVGANSTVDVYDLELPHGAQLTHVKTIVSPAIISPNNLVVIDDGEDRGDFLFTNDHSTKVGPSRGSEISGNIAYCRTDTGNCHFVATENCSSPNGITRDPSSGLIYVAQSARGNVTVYRLVDHEQLVQIDEISLSMAIDNLSMDTDGNIFAATIPDIQQIIRAFHDPYGTNSPSTVMMIRKRRNGKETSLVKGEHEVIKVVEDKEARVLSTTTSAVYDPLSGQLFLGALSSPFMVVCNKQK</sequence>
<dbReference type="PANTHER" id="PTHR11799:SF20">
    <property type="entry name" value="SMP-30_GLUCONOLACTONASE_LRE-LIKE REGION DOMAIN-CONTAINING PROTEIN"/>
    <property type="match status" value="1"/>
</dbReference>
<name>A0A0M9WID9_9EURO</name>
<dbReference type="Proteomes" id="UP000037696">
    <property type="component" value="Unassembled WGS sequence"/>
</dbReference>
<evidence type="ECO:0000313" key="2">
    <source>
        <dbReference type="Proteomes" id="UP000037696"/>
    </source>
</evidence>
<protein>
    <submittedName>
        <fullName evidence="1">Uncharacterized protein</fullName>
    </submittedName>
</protein>
<organism evidence="1 2">
    <name type="scientific">Penicillium nordicum</name>
    <dbReference type="NCBI Taxonomy" id="229535"/>
    <lineage>
        <taxon>Eukaryota</taxon>
        <taxon>Fungi</taxon>
        <taxon>Dikarya</taxon>
        <taxon>Ascomycota</taxon>
        <taxon>Pezizomycotina</taxon>
        <taxon>Eurotiomycetes</taxon>
        <taxon>Eurotiomycetidae</taxon>
        <taxon>Eurotiales</taxon>
        <taxon>Aspergillaceae</taxon>
        <taxon>Penicillium</taxon>
    </lineage>
</organism>
<comment type="caution">
    <text evidence="1">The sequence shown here is derived from an EMBL/GenBank/DDBJ whole genome shotgun (WGS) entry which is preliminary data.</text>
</comment>
<dbReference type="PANTHER" id="PTHR11799">
    <property type="entry name" value="PARAOXONASE"/>
    <property type="match status" value="1"/>
</dbReference>
<accession>A0A0M9WID9</accession>
<dbReference type="InterPro" id="IPR011042">
    <property type="entry name" value="6-blade_b-propeller_TolB-like"/>
</dbReference>
<dbReference type="InterPro" id="IPR051288">
    <property type="entry name" value="Serum_paraoxonase/arylesterase"/>
</dbReference>